<evidence type="ECO:0000256" key="6">
    <source>
        <dbReference type="ARBA" id="ARBA00022553"/>
    </source>
</evidence>
<dbReference type="GO" id="GO:0005524">
    <property type="term" value="F:ATP binding"/>
    <property type="evidence" value="ECO:0007669"/>
    <property type="project" value="UniProtKB-KW"/>
</dbReference>
<comment type="caution">
    <text evidence="19">The sequence shown here is derived from an EMBL/GenBank/DDBJ whole genome shotgun (WGS) entry which is preliminary data.</text>
</comment>
<keyword evidence="10" id="KW-0418">Kinase</keyword>
<dbReference type="Proteomes" id="UP000078459">
    <property type="component" value="Unassembled WGS sequence"/>
</dbReference>
<dbReference type="SUPFAM" id="SSF47384">
    <property type="entry name" value="Homodimeric domain of signal transducing histidine kinase"/>
    <property type="match status" value="1"/>
</dbReference>
<evidence type="ECO:0000256" key="2">
    <source>
        <dbReference type="ARBA" id="ARBA00004141"/>
    </source>
</evidence>
<dbReference type="PROSITE" id="PS50109">
    <property type="entry name" value="HIS_KIN"/>
    <property type="match status" value="1"/>
</dbReference>
<reference evidence="19 20" key="1">
    <citation type="submission" date="2016-04" db="EMBL/GenBank/DDBJ databases">
        <authorList>
            <person name="Evans L.H."/>
            <person name="Alamgir A."/>
            <person name="Owens N."/>
            <person name="Weber N.D."/>
            <person name="Virtaneva K."/>
            <person name="Barbian K."/>
            <person name="Babar A."/>
            <person name="Rosenke K."/>
        </authorList>
    </citation>
    <scope>NUCLEOTIDE SEQUENCE [LARGE SCALE GENOMIC DNA]</scope>
    <source>
        <strain evidence="19 20">CCM 8644</strain>
    </source>
</reference>
<name>A0A179DBA9_9SPHI</name>
<dbReference type="GO" id="GO:0006355">
    <property type="term" value="P:regulation of DNA-templated transcription"/>
    <property type="evidence" value="ECO:0007669"/>
    <property type="project" value="InterPro"/>
</dbReference>
<keyword evidence="8 15" id="KW-0812">Transmembrane</keyword>
<dbReference type="Gene3D" id="1.10.287.130">
    <property type="match status" value="1"/>
</dbReference>
<feature type="domain" description="Histidine kinase" evidence="16">
    <location>
        <begin position="358"/>
        <end position="575"/>
    </location>
</feature>
<dbReference type="InterPro" id="IPR035965">
    <property type="entry name" value="PAS-like_dom_sf"/>
</dbReference>
<evidence type="ECO:0000259" key="18">
    <source>
        <dbReference type="PROSITE" id="PS50885"/>
    </source>
</evidence>
<proteinExistence type="predicted"/>
<dbReference type="Gene3D" id="3.30.450.20">
    <property type="entry name" value="PAS domain"/>
    <property type="match status" value="1"/>
</dbReference>
<dbReference type="Gene3D" id="6.10.340.10">
    <property type="match status" value="1"/>
</dbReference>
<keyword evidence="11" id="KW-0067">ATP-binding</keyword>
<dbReference type="InterPro" id="IPR003660">
    <property type="entry name" value="HAMP_dom"/>
</dbReference>
<comment type="catalytic activity">
    <reaction evidence="1">
        <text>ATP + protein L-histidine = ADP + protein N-phospho-L-histidine.</text>
        <dbReference type="EC" id="2.7.13.3"/>
    </reaction>
</comment>
<evidence type="ECO:0000256" key="8">
    <source>
        <dbReference type="ARBA" id="ARBA00022692"/>
    </source>
</evidence>
<dbReference type="SUPFAM" id="SSF55874">
    <property type="entry name" value="ATPase domain of HSP90 chaperone/DNA topoisomerase II/histidine kinase"/>
    <property type="match status" value="1"/>
</dbReference>
<feature type="transmembrane region" description="Helical" evidence="15">
    <location>
        <begin position="12"/>
        <end position="29"/>
    </location>
</feature>
<evidence type="ECO:0000256" key="12">
    <source>
        <dbReference type="ARBA" id="ARBA00022989"/>
    </source>
</evidence>
<sequence length="575" mass="64922">MNIKTKLRLGTGFLFVLIIGLVVASTWYINRLSKDAQLILKDNYLSIDISKSILQELGGNGKVLNAEEINKINQLIQKQRNNITEIGEEKVTNNIFVDFSKISSNPNNIEELKDNIRANLYLIMDINMKAIVLKNNIALQTSKNATLYVGIFGSVCIMIALSFIFNFPGYIANPLNVITEGIEEITLKNYQKRIVVEGNDELAQLAQAFNHMAKRLNDFENSNLANIIFEKLRLETIINNMKDAVIGLDENKNILFANAVALNLLNAKADDLKGRYALDIALKNDLMREILAEKNQKELRIYADEKESFFSKEVFELKTEINPKNDEMSERHFGSVILLKNITKYHELDAAKTNFMSIISHELKTPISAIRMSIKLLKDKRIGDMNHEQNDLLKNIDDDTQRLLKITSEMLDLTQLESGNIQLNIHEVNAQDIVDYAINTVKFSAQQKGIDFKVQLNNNLPKVKADVEKTAWVLTNFLSNAVRYSPEKSTIDVCVKPGYDAIEFSVTDVGKGIEEKYQKRLFEKYFQVPSNTSEKGGTGLGLAISKEFIEAQQGSIYVKSEIGTGSTFGFLLPVK</sequence>
<evidence type="ECO:0000256" key="13">
    <source>
        <dbReference type="ARBA" id="ARBA00023012"/>
    </source>
</evidence>
<evidence type="ECO:0000256" key="3">
    <source>
        <dbReference type="ARBA" id="ARBA00004236"/>
    </source>
</evidence>
<gene>
    <name evidence="19" type="ORF">A5893_15520</name>
</gene>
<dbReference type="GO" id="GO:0000156">
    <property type="term" value="F:phosphorelay response regulator activity"/>
    <property type="evidence" value="ECO:0007669"/>
    <property type="project" value="TreeGrafter"/>
</dbReference>
<dbReference type="SMART" id="SM00388">
    <property type="entry name" value="HisKA"/>
    <property type="match status" value="1"/>
</dbReference>
<feature type="transmembrane region" description="Helical" evidence="15">
    <location>
        <begin position="145"/>
        <end position="165"/>
    </location>
</feature>
<feature type="domain" description="PAS" evidence="17">
    <location>
        <begin position="230"/>
        <end position="278"/>
    </location>
</feature>
<dbReference type="InterPro" id="IPR036890">
    <property type="entry name" value="HATPase_C_sf"/>
</dbReference>
<dbReference type="GO" id="GO:0000155">
    <property type="term" value="F:phosphorelay sensor kinase activity"/>
    <property type="evidence" value="ECO:0007669"/>
    <property type="project" value="InterPro"/>
</dbReference>
<dbReference type="STRING" id="1826909.A5893_15520"/>
<keyword evidence="14 15" id="KW-0472">Membrane</keyword>
<evidence type="ECO:0000256" key="5">
    <source>
        <dbReference type="ARBA" id="ARBA00022475"/>
    </source>
</evidence>
<dbReference type="PANTHER" id="PTHR42878">
    <property type="entry name" value="TWO-COMPONENT HISTIDINE KINASE"/>
    <property type="match status" value="1"/>
</dbReference>
<keyword evidence="6" id="KW-0597">Phosphoprotein</keyword>
<evidence type="ECO:0000256" key="4">
    <source>
        <dbReference type="ARBA" id="ARBA00012438"/>
    </source>
</evidence>
<evidence type="ECO:0000259" key="16">
    <source>
        <dbReference type="PROSITE" id="PS50109"/>
    </source>
</evidence>
<dbReference type="CDD" id="cd06225">
    <property type="entry name" value="HAMP"/>
    <property type="match status" value="1"/>
</dbReference>
<evidence type="ECO:0000256" key="1">
    <source>
        <dbReference type="ARBA" id="ARBA00000085"/>
    </source>
</evidence>
<reference evidence="19 20" key="2">
    <citation type="submission" date="2016-06" db="EMBL/GenBank/DDBJ databases">
        <title>Pedobacter psychrophilus sp. nov., isolated from Antarctic fragmentary rock.</title>
        <authorList>
            <person name="Svec P."/>
        </authorList>
    </citation>
    <scope>NUCLEOTIDE SEQUENCE [LARGE SCALE GENOMIC DNA]</scope>
    <source>
        <strain evidence="19 20">CCM 8644</strain>
    </source>
</reference>
<dbReference type="GO" id="GO:0007234">
    <property type="term" value="P:osmosensory signaling via phosphorelay pathway"/>
    <property type="evidence" value="ECO:0007669"/>
    <property type="project" value="TreeGrafter"/>
</dbReference>
<dbReference type="InterPro" id="IPR004358">
    <property type="entry name" value="Sig_transdc_His_kin-like_C"/>
</dbReference>
<evidence type="ECO:0000259" key="17">
    <source>
        <dbReference type="PROSITE" id="PS50112"/>
    </source>
</evidence>
<comment type="subcellular location">
    <subcellularLocation>
        <location evidence="3">Cell membrane</location>
    </subcellularLocation>
    <subcellularLocation>
        <location evidence="2">Membrane</location>
        <topology evidence="2">Multi-pass membrane protein</topology>
    </subcellularLocation>
</comment>
<accession>A0A179DBA9</accession>
<feature type="domain" description="HAMP" evidence="18">
    <location>
        <begin position="169"/>
        <end position="221"/>
    </location>
</feature>
<dbReference type="Pfam" id="PF00512">
    <property type="entry name" value="HisKA"/>
    <property type="match status" value="1"/>
</dbReference>
<dbReference type="GO" id="GO:0005886">
    <property type="term" value="C:plasma membrane"/>
    <property type="evidence" value="ECO:0007669"/>
    <property type="project" value="UniProtKB-SubCell"/>
</dbReference>
<dbReference type="SMART" id="SM00091">
    <property type="entry name" value="PAS"/>
    <property type="match status" value="1"/>
</dbReference>
<dbReference type="CDD" id="cd00082">
    <property type="entry name" value="HisKA"/>
    <property type="match status" value="1"/>
</dbReference>
<dbReference type="InterPro" id="IPR003661">
    <property type="entry name" value="HisK_dim/P_dom"/>
</dbReference>
<evidence type="ECO:0000256" key="7">
    <source>
        <dbReference type="ARBA" id="ARBA00022679"/>
    </source>
</evidence>
<dbReference type="SUPFAM" id="SSF55785">
    <property type="entry name" value="PYP-like sensor domain (PAS domain)"/>
    <property type="match status" value="1"/>
</dbReference>
<dbReference type="SMART" id="SM00387">
    <property type="entry name" value="HATPase_c"/>
    <property type="match status" value="1"/>
</dbReference>
<keyword evidence="7" id="KW-0808">Transferase</keyword>
<keyword evidence="9" id="KW-0547">Nucleotide-binding</keyword>
<evidence type="ECO:0000256" key="11">
    <source>
        <dbReference type="ARBA" id="ARBA00022840"/>
    </source>
</evidence>
<evidence type="ECO:0000313" key="20">
    <source>
        <dbReference type="Proteomes" id="UP000078459"/>
    </source>
</evidence>
<keyword evidence="5" id="KW-1003">Cell membrane</keyword>
<dbReference type="InterPro" id="IPR036097">
    <property type="entry name" value="HisK_dim/P_sf"/>
</dbReference>
<dbReference type="InterPro" id="IPR005467">
    <property type="entry name" value="His_kinase_dom"/>
</dbReference>
<evidence type="ECO:0000256" key="9">
    <source>
        <dbReference type="ARBA" id="ARBA00022741"/>
    </source>
</evidence>
<dbReference type="PROSITE" id="PS50885">
    <property type="entry name" value="HAMP"/>
    <property type="match status" value="1"/>
</dbReference>
<dbReference type="Pfam" id="PF00672">
    <property type="entry name" value="HAMP"/>
    <property type="match status" value="1"/>
</dbReference>
<keyword evidence="12 15" id="KW-1133">Transmembrane helix</keyword>
<dbReference type="SMART" id="SM00304">
    <property type="entry name" value="HAMP"/>
    <property type="match status" value="1"/>
</dbReference>
<dbReference type="FunFam" id="3.30.565.10:FF:000023">
    <property type="entry name" value="PAS domain-containing sensor histidine kinase"/>
    <property type="match status" value="1"/>
</dbReference>
<dbReference type="Pfam" id="PF02518">
    <property type="entry name" value="HATPase_c"/>
    <property type="match status" value="1"/>
</dbReference>
<keyword evidence="13" id="KW-0902">Two-component regulatory system</keyword>
<dbReference type="AlphaFoldDB" id="A0A179DBA9"/>
<dbReference type="GO" id="GO:0030295">
    <property type="term" value="F:protein kinase activator activity"/>
    <property type="evidence" value="ECO:0007669"/>
    <property type="project" value="TreeGrafter"/>
</dbReference>
<dbReference type="PANTHER" id="PTHR42878:SF7">
    <property type="entry name" value="SENSOR HISTIDINE KINASE GLRK"/>
    <property type="match status" value="1"/>
</dbReference>
<dbReference type="EMBL" id="LWHJ01000031">
    <property type="protein sequence ID" value="OAQ38204.1"/>
    <property type="molecule type" value="Genomic_DNA"/>
</dbReference>
<dbReference type="InterPro" id="IPR003594">
    <property type="entry name" value="HATPase_dom"/>
</dbReference>
<evidence type="ECO:0000256" key="10">
    <source>
        <dbReference type="ARBA" id="ARBA00022777"/>
    </source>
</evidence>
<dbReference type="Gene3D" id="3.30.565.10">
    <property type="entry name" value="Histidine kinase-like ATPase, C-terminal domain"/>
    <property type="match status" value="1"/>
</dbReference>
<dbReference type="RefSeq" id="WP_068823596.1">
    <property type="nucleotide sequence ID" value="NZ_LWHJ01000031.1"/>
</dbReference>
<evidence type="ECO:0000256" key="14">
    <source>
        <dbReference type="ARBA" id="ARBA00023136"/>
    </source>
</evidence>
<dbReference type="SUPFAM" id="SSF158472">
    <property type="entry name" value="HAMP domain-like"/>
    <property type="match status" value="1"/>
</dbReference>
<dbReference type="EC" id="2.7.13.3" evidence="4"/>
<dbReference type="Pfam" id="PF00989">
    <property type="entry name" value="PAS"/>
    <property type="match status" value="1"/>
</dbReference>
<evidence type="ECO:0000256" key="15">
    <source>
        <dbReference type="SAM" id="Phobius"/>
    </source>
</evidence>
<dbReference type="InterPro" id="IPR050351">
    <property type="entry name" value="BphY/WalK/GraS-like"/>
</dbReference>
<protein>
    <recommendedName>
        <fullName evidence="4">histidine kinase</fullName>
        <ecNumber evidence="4">2.7.13.3</ecNumber>
    </recommendedName>
</protein>
<dbReference type="InterPro" id="IPR013767">
    <property type="entry name" value="PAS_fold"/>
</dbReference>
<dbReference type="PROSITE" id="PS50112">
    <property type="entry name" value="PAS"/>
    <property type="match status" value="1"/>
</dbReference>
<dbReference type="InterPro" id="IPR000014">
    <property type="entry name" value="PAS"/>
</dbReference>
<organism evidence="19 20">
    <name type="scientific">Pedobacter psychrophilus</name>
    <dbReference type="NCBI Taxonomy" id="1826909"/>
    <lineage>
        <taxon>Bacteria</taxon>
        <taxon>Pseudomonadati</taxon>
        <taxon>Bacteroidota</taxon>
        <taxon>Sphingobacteriia</taxon>
        <taxon>Sphingobacteriales</taxon>
        <taxon>Sphingobacteriaceae</taxon>
        <taxon>Pedobacter</taxon>
    </lineage>
</organism>
<dbReference type="OrthoDB" id="9813151at2"/>
<evidence type="ECO:0000313" key="19">
    <source>
        <dbReference type="EMBL" id="OAQ38204.1"/>
    </source>
</evidence>
<dbReference type="PRINTS" id="PR00344">
    <property type="entry name" value="BCTRLSENSOR"/>
</dbReference>
<keyword evidence="20" id="KW-1185">Reference proteome</keyword>